<proteinExistence type="predicted"/>
<feature type="compositionally biased region" description="Acidic residues" evidence="1">
    <location>
        <begin position="64"/>
        <end position="77"/>
    </location>
</feature>
<feature type="compositionally biased region" description="Polar residues" evidence="1">
    <location>
        <begin position="81"/>
        <end position="91"/>
    </location>
</feature>
<sequence length="157" mass="18603">FNQTGGLRRSSRRVKTIAKDPDFIVNFGDDDEDYLEHEDNKVEATGAKSKQKPRSRDGGFYMQTEDEEYYEETEEDGVNMNCGTASTSSVRNRPHQRYIKLPEEDKDYLLEDEEEDFGPEDWRDRRMNDRDARRRQNAGRTRPSRNKVHLFLFIMKL</sequence>
<feature type="compositionally biased region" description="Basic and acidic residues" evidence="1">
    <location>
        <begin position="120"/>
        <end position="134"/>
    </location>
</feature>
<feature type="non-terminal residue" evidence="2">
    <location>
        <position position="1"/>
    </location>
</feature>
<evidence type="ECO:0000256" key="1">
    <source>
        <dbReference type="SAM" id="MobiDB-lite"/>
    </source>
</evidence>
<feature type="compositionally biased region" description="Acidic residues" evidence="1">
    <location>
        <begin position="110"/>
        <end position="119"/>
    </location>
</feature>
<evidence type="ECO:0000313" key="2">
    <source>
        <dbReference type="EMBL" id="VEL19840.1"/>
    </source>
</evidence>
<protein>
    <submittedName>
        <fullName evidence="2">Uncharacterized protein</fullName>
    </submittedName>
</protein>
<gene>
    <name evidence="2" type="ORF">PXEA_LOCUS13280</name>
</gene>
<name>A0A3S5CGR2_9PLAT</name>
<dbReference type="Proteomes" id="UP000784294">
    <property type="component" value="Unassembled WGS sequence"/>
</dbReference>
<accession>A0A3S5CGR2</accession>
<feature type="region of interest" description="Disordered" evidence="1">
    <location>
        <begin position="39"/>
        <end position="95"/>
    </location>
</feature>
<dbReference type="AlphaFoldDB" id="A0A3S5CGR2"/>
<keyword evidence="3" id="KW-1185">Reference proteome</keyword>
<dbReference type="EMBL" id="CAAALY010043519">
    <property type="protein sequence ID" value="VEL19840.1"/>
    <property type="molecule type" value="Genomic_DNA"/>
</dbReference>
<feature type="region of interest" description="Disordered" evidence="1">
    <location>
        <begin position="109"/>
        <end position="143"/>
    </location>
</feature>
<reference evidence="2" key="1">
    <citation type="submission" date="2018-11" db="EMBL/GenBank/DDBJ databases">
        <authorList>
            <consortium name="Pathogen Informatics"/>
        </authorList>
    </citation>
    <scope>NUCLEOTIDE SEQUENCE</scope>
</reference>
<organism evidence="2 3">
    <name type="scientific">Protopolystoma xenopodis</name>
    <dbReference type="NCBI Taxonomy" id="117903"/>
    <lineage>
        <taxon>Eukaryota</taxon>
        <taxon>Metazoa</taxon>
        <taxon>Spiralia</taxon>
        <taxon>Lophotrochozoa</taxon>
        <taxon>Platyhelminthes</taxon>
        <taxon>Monogenea</taxon>
        <taxon>Polyopisthocotylea</taxon>
        <taxon>Polystomatidea</taxon>
        <taxon>Polystomatidae</taxon>
        <taxon>Protopolystoma</taxon>
    </lineage>
</organism>
<evidence type="ECO:0000313" key="3">
    <source>
        <dbReference type="Proteomes" id="UP000784294"/>
    </source>
</evidence>
<comment type="caution">
    <text evidence="2">The sequence shown here is derived from an EMBL/GenBank/DDBJ whole genome shotgun (WGS) entry which is preliminary data.</text>
</comment>